<comment type="similarity">
    <text evidence="1">Belongs to the AB hydrolase superfamily.</text>
</comment>
<dbReference type="PANTHER" id="PTHR43798:SF14">
    <property type="entry name" value="SERINE HYDROLASE-LIKE PROTEIN DDB_G0286239"/>
    <property type="match status" value="1"/>
</dbReference>
<evidence type="ECO:0000256" key="1">
    <source>
        <dbReference type="ARBA" id="ARBA00008645"/>
    </source>
</evidence>
<evidence type="ECO:0000259" key="3">
    <source>
        <dbReference type="Pfam" id="PF00561"/>
    </source>
</evidence>
<dbReference type="EMBL" id="JAPTSV010000016">
    <property type="protein sequence ID" value="KAJ1519516.1"/>
    <property type="molecule type" value="Genomic_DNA"/>
</dbReference>
<dbReference type="InterPro" id="IPR050266">
    <property type="entry name" value="AB_hydrolase_sf"/>
</dbReference>
<dbReference type="GO" id="GO:0016787">
    <property type="term" value="F:hydrolase activity"/>
    <property type="evidence" value="ECO:0007669"/>
    <property type="project" value="UniProtKB-KW"/>
</dbReference>
<dbReference type="PANTHER" id="PTHR43798">
    <property type="entry name" value="MONOACYLGLYCEROL LIPASE"/>
    <property type="match status" value="1"/>
</dbReference>
<dbReference type="InterPro" id="IPR000073">
    <property type="entry name" value="AB_hydrolase_1"/>
</dbReference>
<protein>
    <recommendedName>
        <fullName evidence="3">AB hydrolase-1 domain-containing protein</fullName>
    </recommendedName>
</protein>
<dbReference type="AlphaFoldDB" id="A0AAV7X7A1"/>
<dbReference type="Gene3D" id="3.40.50.1820">
    <property type="entry name" value="alpha/beta hydrolase"/>
    <property type="match status" value="1"/>
</dbReference>
<gene>
    <name evidence="4" type="ORF">ONE63_004798</name>
</gene>
<dbReference type="SUPFAM" id="SSF53474">
    <property type="entry name" value="alpha/beta-Hydrolases"/>
    <property type="match status" value="1"/>
</dbReference>
<sequence>MEAAQIMTTTVSEVTLPVPWGHISGKVWGSLSAPPVLCVHGIQDNANTFDNLIPLMPSSFCYVAIDLPGHGRSSHFPSGFVFSNIDYVMSVRRIVDHFEWKRFIYMGHSLGGQIGFFFSGFYPEHVSKLIVLDSVLPYRDPRLNLSECVTKFYDNLFILEKKMASQEPPSYSEGEALRRLTDGRPSTLTREAAMLLFSRGVTKVGEGYAFSADQRLKYRALTYLSKEETLGIISRIRCPVFLIRASETEDAGSYYVNGDFEKLLQATLGAQYHYKVVRGSHDVHLNNPEDFAEELSNFVIKQQSSL</sequence>
<organism evidence="4 5">
    <name type="scientific">Megalurothrips usitatus</name>
    <name type="common">bean blossom thrips</name>
    <dbReference type="NCBI Taxonomy" id="439358"/>
    <lineage>
        <taxon>Eukaryota</taxon>
        <taxon>Metazoa</taxon>
        <taxon>Ecdysozoa</taxon>
        <taxon>Arthropoda</taxon>
        <taxon>Hexapoda</taxon>
        <taxon>Insecta</taxon>
        <taxon>Pterygota</taxon>
        <taxon>Neoptera</taxon>
        <taxon>Paraneoptera</taxon>
        <taxon>Thysanoptera</taxon>
        <taxon>Terebrantia</taxon>
        <taxon>Thripoidea</taxon>
        <taxon>Thripidae</taxon>
        <taxon>Megalurothrips</taxon>
    </lineage>
</organism>
<evidence type="ECO:0000313" key="4">
    <source>
        <dbReference type="EMBL" id="KAJ1519516.1"/>
    </source>
</evidence>
<dbReference type="Pfam" id="PF00561">
    <property type="entry name" value="Abhydrolase_1"/>
    <property type="match status" value="1"/>
</dbReference>
<evidence type="ECO:0000313" key="5">
    <source>
        <dbReference type="Proteomes" id="UP001075354"/>
    </source>
</evidence>
<keyword evidence="2" id="KW-0378">Hydrolase</keyword>
<reference evidence="4" key="1">
    <citation type="submission" date="2022-12" db="EMBL/GenBank/DDBJ databases">
        <title>Chromosome-level genome assembly of the bean flower thrips Megalurothrips usitatus.</title>
        <authorList>
            <person name="Ma L."/>
            <person name="Liu Q."/>
            <person name="Li H."/>
            <person name="Cai W."/>
        </authorList>
    </citation>
    <scope>NUCLEOTIDE SEQUENCE</scope>
    <source>
        <strain evidence="4">Cailab_2022a</strain>
    </source>
</reference>
<dbReference type="GO" id="GO:0016020">
    <property type="term" value="C:membrane"/>
    <property type="evidence" value="ECO:0007669"/>
    <property type="project" value="TreeGrafter"/>
</dbReference>
<dbReference type="Proteomes" id="UP001075354">
    <property type="component" value="Chromosome 16"/>
</dbReference>
<name>A0AAV7X7A1_9NEOP</name>
<accession>A0AAV7X7A1</accession>
<keyword evidence="5" id="KW-1185">Reference proteome</keyword>
<dbReference type="InterPro" id="IPR029058">
    <property type="entry name" value="AB_hydrolase_fold"/>
</dbReference>
<feature type="domain" description="AB hydrolase-1" evidence="3">
    <location>
        <begin position="34"/>
        <end position="139"/>
    </location>
</feature>
<evidence type="ECO:0000256" key="2">
    <source>
        <dbReference type="ARBA" id="ARBA00022801"/>
    </source>
</evidence>
<proteinExistence type="inferred from homology"/>
<comment type="caution">
    <text evidence="4">The sequence shown here is derived from an EMBL/GenBank/DDBJ whole genome shotgun (WGS) entry which is preliminary data.</text>
</comment>
<dbReference type="PRINTS" id="PR00111">
    <property type="entry name" value="ABHYDROLASE"/>
</dbReference>